<evidence type="ECO:0000313" key="2">
    <source>
        <dbReference type="Proteomes" id="UP001497535"/>
    </source>
</evidence>
<gene>
    <name evidence="1" type="ORF">MENTE1834_LOCUS8021</name>
</gene>
<reference evidence="1" key="1">
    <citation type="submission" date="2023-11" db="EMBL/GenBank/DDBJ databases">
        <authorList>
            <person name="Poullet M."/>
        </authorList>
    </citation>
    <scope>NUCLEOTIDE SEQUENCE</scope>
    <source>
        <strain evidence="1">E1834</strain>
    </source>
</reference>
<comment type="caution">
    <text evidence="1">The sequence shown here is derived from an EMBL/GenBank/DDBJ whole genome shotgun (WGS) entry which is preliminary data.</text>
</comment>
<organism evidence="1 2">
    <name type="scientific">Meloidogyne enterolobii</name>
    <name type="common">Root-knot nematode worm</name>
    <name type="synonym">Meloidogyne mayaguensis</name>
    <dbReference type="NCBI Taxonomy" id="390850"/>
    <lineage>
        <taxon>Eukaryota</taxon>
        <taxon>Metazoa</taxon>
        <taxon>Ecdysozoa</taxon>
        <taxon>Nematoda</taxon>
        <taxon>Chromadorea</taxon>
        <taxon>Rhabditida</taxon>
        <taxon>Tylenchina</taxon>
        <taxon>Tylenchomorpha</taxon>
        <taxon>Tylenchoidea</taxon>
        <taxon>Meloidogynidae</taxon>
        <taxon>Meloidogyninae</taxon>
        <taxon>Meloidogyne</taxon>
    </lineage>
</organism>
<sequence>MANILCARDINNFKNEIISGIDANVLARILMNTPYIKGKWISKEILETKTCLPIPIENITYIRNSKCYKDISINITIKDTQIKAFLEPTTLIIKENSTETPCSETQITTIFTENKLIKINQKTGKSKEIPQEHIHDLTLSSQQDINNPVIETHAFHNLIIKNYTDPRIEILQMLQTYSIDRKFEQEKIQKALNNKEYIHNSEETIKNPILDLFNYIWTINLEKLWIRTVAAYITYIWLFDSLLPFALKYLKNTRIGRLTHTILSAAGRHTEDKNKEEMMLEIVKKIKQEELEDQRRKDEVTRRRVAASVV</sequence>
<dbReference type="Proteomes" id="UP001497535">
    <property type="component" value="Unassembled WGS sequence"/>
</dbReference>
<name>A0ACB0Y5G1_MELEN</name>
<proteinExistence type="predicted"/>
<keyword evidence="2" id="KW-1185">Reference proteome</keyword>
<evidence type="ECO:0000313" key="1">
    <source>
        <dbReference type="EMBL" id="CAK5032963.1"/>
    </source>
</evidence>
<protein>
    <submittedName>
        <fullName evidence="1">Uncharacterized protein</fullName>
    </submittedName>
</protein>
<dbReference type="EMBL" id="CAVMJV010000006">
    <property type="protein sequence ID" value="CAK5032963.1"/>
    <property type="molecule type" value="Genomic_DNA"/>
</dbReference>
<accession>A0ACB0Y5G1</accession>